<comment type="caution">
    <text evidence="2">The sequence shown here is derived from an EMBL/GenBank/DDBJ whole genome shotgun (WGS) entry which is preliminary data.</text>
</comment>
<accession>A0AA38J357</accession>
<evidence type="ECO:0000256" key="1">
    <source>
        <dbReference type="SAM" id="MobiDB-lite"/>
    </source>
</evidence>
<feature type="region of interest" description="Disordered" evidence="1">
    <location>
        <begin position="219"/>
        <end position="255"/>
    </location>
</feature>
<protein>
    <submittedName>
        <fullName evidence="2">Uncharacterized protein</fullName>
    </submittedName>
</protein>
<dbReference type="EMBL" id="JANVFO010000081">
    <property type="protein sequence ID" value="KAJ3715964.1"/>
    <property type="molecule type" value="Genomic_DNA"/>
</dbReference>
<feature type="region of interest" description="Disordered" evidence="1">
    <location>
        <begin position="169"/>
        <end position="200"/>
    </location>
</feature>
<proteinExistence type="predicted"/>
<keyword evidence="3" id="KW-1185">Reference proteome</keyword>
<feature type="compositionally biased region" description="Basic and acidic residues" evidence="1">
    <location>
        <begin position="169"/>
        <end position="187"/>
    </location>
</feature>
<dbReference type="AlphaFoldDB" id="A0AA38J357"/>
<reference evidence="2" key="2">
    <citation type="journal article" date="2023" name="Proc. Natl. Acad. Sci. U.S.A.">
        <title>A global phylogenomic analysis of the shiitake genus Lentinula.</title>
        <authorList>
            <person name="Sierra-Patev S."/>
            <person name="Min B."/>
            <person name="Naranjo-Ortiz M."/>
            <person name="Looney B."/>
            <person name="Konkel Z."/>
            <person name="Slot J.C."/>
            <person name="Sakamoto Y."/>
            <person name="Steenwyk J.L."/>
            <person name="Rokas A."/>
            <person name="Carro J."/>
            <person name="Camarero S."/>
            <person name="Ferreira P."/>
            <person name="Molpeceres G."/>
            <person name="Ruiz-Duenas F.J."/>
            <person name="Serrano A."/>
            <person name="Henrissat B."/>
            <person name="Drula E."/>
            <person name="Hughes K.W."/>
            <person name="Mata J.L."/>
            <person name="Ishikawa N.K."/>
            <person name="Vargas-Isla R."/>
            <person name="Ushijima S."/>
            <person name="Smith C.A."/>
            <person name="Donoghue J."/>
            <person name="Ahrendt S."/>
            <person name="Andreopoulos W."/>
            <person name="He G."/>
            <person name="LaButti K."/>
            <person name="Lipzen A."/>
            <person name="Ng V."/>
            <person name="Riley R."/>
            <person name="Sandor L."/>
            <person name="Barry K."/>
            <person name="Martinez A.T."/>
            <person name="Xiao Y."/>
            <person name="Gibbons J.G."/>
            <person name="Terashima K."/>
            <person name="Grigoriev I.V."/>
            <person name="Hibbett D."/>
        </authorList>
    </citation>
    <scope>NUCLEOTIDE SEQUENCE</scope>
    <source>
        <strain evidence="2">ET3784</strain>
    </source>
</reference>
<evidence type="ECO:0000313" key="3">
    <source>
        <dbReference type="Proteomes" id="UP001176059"/>
    </source>
</evidence>
<reference evidence="2" key="1">
    <citation type="submission" date="2022-08" db="EMBL/GenBank/DDBJ databases">
        <authorList>
            <consortium name="DOE Joint Genome Institute"/>
            <person name="Min B."/>
            <person name="Sierra-Patev S."/>
            <person name="Naranjo-Ortiz M."/>
            <person name="Looney B."/>
            <person name="Konkel Z."/>
            <person name="Slot J.C."/>
            <person name="Sakamoto Y."/>
            <person name="Steenwyk J.L."/>
            <person name="Rokas A."/>
            <person name="Carro J."/>
            <person name="Camarero S."/>
            <person name="Ferreira P."/>
            <person name="Molpeceres G."/>
            <person name="Ruiz-duenas F.J."/>
            <person name="Serrano A."/>
            <person name="Henrissat B."/>
            <person name="Drula E."/>
            <person name="Hughes K.W."/>
            <person name="Mata J.L."/>
            <person name="Ishikawa N.K."/>
            <person name="Vargas-Isla R."/>
            <person name="Ushijima S."/>
            <person name="Smith C.A."/>
            <person name="Ahrendt S."/>
            <person name="Andreopoulos W."/>
            <person name="He G."/>
            <person name="LaButti K."/>
            <person name="Lipzen A."/>
            <person name="Ng V."/>
            <person name="Riley R."/>
            <person name="Sandor L."/>
            <person name="Barry K."/>
            <person name="Martinez A.T."/>
            <person name="Xiao Y."/>
            <person name="Gibbons J.G."/>
            <person name="Terashima K."/>
            <person name="Hibbett D.S."/>
            <person name="Grigoriev I.V."/>
        </authorList>
    </citation>
    <scope>NUCLEOTIDE SEQUENCE</scope>
    <source>
        <strain evidence="2">ET3784</strain>
    </source>
</reference>
<name>A0AA38J357_9AGAR</name>
<sequence length="255" mass="28126">MSIAHTTAFFAPNDLSELTISWGEQKFKIVQGPGIAPFVITVDEMVAAIQTSLALGRGWKIAVAPHVYNAHLSYIAEGQLHRSRVIITYNCFFTPTQFTTLREAKKVSNSLNRDTTVSFPKPVRRPGGKSETTGSITGAIIENFTKSDMDQSILVAGLMAHARETQRKNLWRLRRDTKQPKSTRGTERYSISESETQSTTMGLNAKISKWRLDSTKSVEIATADDTDMDTTSNVGNHVTTTEQNDGSSREGPSIV</sequence>
<feature type="compositionally biased region" description="Polar residues" evidence="1">
    <location>
        <begin position="232"/>
        <end position="246"/>
    </location>
</feature>
<evidence type="ECO:0000313" key="2">
    <source>
        <dbReference type="EMBL" id="KAJ3715964.1"/>
    </source>
</evidence>
<feature type="region of interest" description="Disordered" evidence="1">
    <location>
        <begin position="112"/>
        <end position="134"/>
    </location>
</feature>
<organism evidence="2 3">
    <name type="scientific">Lentinula guzmanii</name>
    <dbReference type="NCBI Taxonomy" id="2804957"/>
    <lineage>
        <taxon>Eukaryota</taxon>
        <taxon>Fungi</taxon>
        <taxon>Dikarya</taxon>
        <taxon>Basidiomycota</taxon>
        <taxon>Agaricomycotina</taxon>
        <taxon>Agaricomycetes</taxon>
        <taxon>Agaricomycetidae</taxon>
        <taxon>Agaricales</taxon>
        <taxon>Marasmiineae</taxon>
        <taxon>Omphalotaceae</taxon>
        <taxon>Lentinula</taxon>
    </lineage>
</organism>
<gene>
    <name evidence="2" type="ORF">DFJ43DRAFT_1043424</name>
</gene>
<feature type="compositionally biased region" description="Polar residues" evidence="1">
    <location>
        <begin position="189"/>
        <end position="200"/>
    </location>
</feature>
<dbReference type="Proteomes" id="UP001176059">
    <property type="component" value="Unassembled WGS sequence"/>
</dbReference>